<dbReference type="RefSeq" id="WP_180843478.1">
    <property type="nucleotide sequence ID" value="NZ_CP046639.1"/>
</dbReference>
<sequence length="98" mass="10431">MPESETNYNAKAVADDLTQKLTLEEKTIVAGLLAKTIEGGVIEIKAISSTSVVMNVCSDILVNNIVMPYACVGSGMSFIGVVDGHITIYLCLLNTLPR</sequence>
<dbReference type="InterPro" id="IPR002566">
    <property type="entry name" value="Msp4_OMP-like"/>
</dbReference>
<proteinExistence type="predicted"/>
<evidence type="ECO:0000313" key="3">
    <source>
        <dbReference type="Proteomes" id="UP000510938"/>
    </source>
</evidence>
<dbReference type="EMBL" id="CP046639">
    <property type="protein sequence ID" value="QLL66919.1"/>
    <property type="molecule type" value="Genomic_DNA"/>
</dbReference>
<reference evidence="2 3" key="1">
    <citation type="submission" date="2019-12" db="EMBL/GenBank/DDBJ databases">
        <title>A sheep strain of Anaplasma phagocytophilum contains multiple genomes.</title>
        <authorList>
            <person name="Barbet A.F."/>
            <person name="Crosby F.L."/>
            <person name="Eskeland S."/>
            <person name="Stuen S."/>
            <person name="Granquist E.G."/>
            <person name="Munderloh U.G."/>
        </authorList>
    </citation>
    <scope>NUCLEOTIDE SEQUENCE [LARGE SCALE GENOMIC DNA]</scope>
    <source>
        <strain evidence="2 3">Norway Variant 1</strain>
    </source>
</reference>
<dbReference type="Pfam" id="PF01617">
    <property type="entry name" value="Surface_Ag_2"/>
    <property type="match status" value="1"/>
</dbReference>
<protein>
    <submittedName>
        <fullName evidence="2">P44/Msp2 family outer membrane protein</fullName>
    </submittedName>
</protein>
<dbReference type="Proteomes" id="UP000510938">
    <property type="component" value="Chromosome"/>
</dbReference>
<dbReference type="AlphaFoldDB" id="A0A7H9E0G2"/>
<evidence type="ECO:0000313" key="2">
    <source>
        <dbReference type="EMBL" id="QLL66919.1"/>
    </source>
</evidence>
<feature type="domain" description="Msp4/OMP-like" evidence="1">
    <location>
        <begin position="38"/>
        <end position="83"/>
    </location>
</feature>
<evidence type="ECO:0000259" key="1">
    <source>
        <dbReference type="Pfam" id="PF01617"/>
    </source>
</evidence>
<organism evidence="2 3">
    <name type="scientific">Anaplasma phagocytophilum str. Norway variant1</name>
    <dbReference type="NCBI Taxonomy" id="1392506"/>
    <lineage>
        <taxon>Bacteria</taxon>
        <taxon>Pseudomonadati</taxon>
        <taxon>Pseudomonadota</taxon>
        <taxon>Alphaproteobacteria</taxon>
        <taxon>Rickettsiales</taxon>
        <taxon>Anaplasmataceae</taxon>
        <taxon>Anaplasma</taxon>
        <taxon>phagocytophilum group</taxon>
    </lineage>
</organism>
<accession>A0A7H9E0G2</accession>
<name>A0A7H9E0G2_ANAPH</name>
<gene>
    <name evidence="2" type="ORF">O998_04025</name>
</gene>